<comment type="similarity">
    <text evidence="1">Belongs to the transferase hexapeptide repeat family.</text>
</comment>
<gene>
    <name evidence="3" type="ORF">BJ998_002537</name>
</gene>
<dbReference type="AlphaFoldDB" id="A0A7W9KF20"/>
<dbReference type="Gene3D" id="2.160.10.10">
    <property type="entry name" value="Hexapeptide repeat proteins"/>
    <property type="match status" value="2"/>
</dbReference>
<protein>
    <submittedName>
        <fullName evidence="3">Acetyltransferase-like isoleucine patch superfamily enzyme</fullName>
    </submittedName>
</protein>
<organism evidence="3 4">
    <name type="scientific">Kutzneria kofuensis</name>
    <dbReference type="NCBI Taxonomy" id="103725"/>
    <lineage>
        <taxon>Bacteria</taxon>
        <taxon>Bacillati</taxon>
        <taxon>Actinomycetota</taxon>
        <taxon>Actinomycetes</taxon>
        <taxon>Pseudonocardiales</taxon>
        <taxon>Pseudonocardiaceae</taxon>
        <taxon>Kutzneria</taxon>
    </lineage>
</organism>
<dbReference type="Proteomes" id="UP000585638">
    <property type="component" value="Unassembled WGS sequence"/>
</dbReference>
<evidence type="ECO:0000313" key="4">
    <source>
        <dbReference type="Proteomes" id="UP000585638"/>
    </source>
</evidence>
<dbReference type="GO" id="GO:0008374">
    <property type="term" value="F:O-acyltransferase activity"/>
    <property type="evidence" value="ECO:0007669"/>
    <property type="project" value="TreeGrafter"/>
</dbReference>
<name>A0A7W9KF20_9PSEU</name>
<evidence type="ECO:0000256" key="1">
    <source>
        <dbReference type="ARBA" id="ARBA00007274"/>
    </source>
</evidence>
<keyword evidence="2 3" id="KW-0808">Transferase</keyword>
<dbReference type="InterPro" id="IPR051159">
    <property type="entry name" value="Hexapeptide_acetyltransf"/>
</dbReference>
<comment type="caution">
    <text evidence="3">The sequence shown here is derived from an EMBL/GenBank/DDBJ whole genome shotgun (WGS) entry which is preliminary data.</text>
</comment>
<dbReference type="RefSeq" id="WP_184861382.1">
    <property type="nucleotide sequence ID" value="NZ_BAAAWY010000053.1"/>
</dbReference>
<dbReference type="GO" id="GO:0005829">
    <property type="term" value="C:cytosol"/>
    <property type="evidence" value="ECO:0007669"/>
    <property type="project" value="TreeGrafter"/>
</dbReference>
<dbReference type="SUPFAM" id="SSF51161">
    <property type="entry name" value="Trimeric LpxA-like enzymes"/>
    <property type="match status" value="1"/>
</dbReference>
<dbReference type="CDD" id="cd04647">
    <property type="entry name" value="LbH_MAT_like"/>
    <property type="match status" value="1"/>
</dbReference>
<dbReference type="EMBL" id="JACHIR010000001">
    <property type="protein sequence ID" value="MBB5891341.1"/>
    <property type="molecule type" value="Genomic_DNA"/>
</dbReference>
<dbReference type="PANTHER" id="PTHR23416">
    <property type="entry name" value="SIALIC ACID SYNTHASE-RELATED"/>
    <property type="match status" value="1"/>
</dbReference>
<dbReference type="InterPro" id="IPR011004">
    <property type="entry name" value="Trimer_LpxA-like_sf"/>
</dbReference>
<accession>A0A7W9KF20</accession>
<proteinExistence type="inferred from homology"/>
<reference evidence="3 4" key="1">
    <citation type="submission" date="2020-08" db="EMBL/GenBank/DDBJ databases">
        <title>Sequencing the genomes of 1000 actinobacteria strains.</title>
        <authorList>
            <person name="Klenk H.-P."/>
        </authorList>
    </citation>
    <scope>NUCLEOTIDE SEQUENCE [LARGE SCALE GENOMIC DNA]</scope>
    <source>
        <strain evidence="3 4">DSM 43851</strain>
    </source>
</reference>
<keyword evidence="4" id="KW-1185">Reference proteome</keyword>
<sequence length="223" mass="24226">MTDPRFSLMDLVRADPKRAGAEIREFWRWAKRGAAITADTAEAAEFGAFGDESFLAFPQGVIRGESHIEIGRNCWVNEHVTLAAGPIFARPDTPEPIIRLGDDVVLGQHTDIVALHSVVIEDKVWTAPGGIYITDQNHRYDMVDQPIAYQDPQDVHPVRIGAGSVISTHVTVLAGANIGPNTLVAAGAVVRKGDYPSHCVLAGVPARPVRRWTEDAGWHRVAG</sequence>
<dbReference type="PANTHER" id="PTHR23416:SF23">
    <property type="entry name" value="ACETYLTRANSFERASE C18B11.09C-RELATED"/>
    <property type="match status" value="1"/>
</dbReference>
<evidence type="ECO:0000313" key="3">
    <source>
        <dbReference type="EMBL" id="MBB5891341.1"/>
    </source>
</evidence>
<evidence type="ECO:0000256" key="2">
    <source>
        <dbReference type="ARBA" id="ARBA00022679"/>
    </source>
</evidence>